<dbReference type="SUPFAM" id="SSF50978">
    <property type="entry name" value="WD40 repeat-like"/>
    <property type="match status" value="1"/>
</dbReference>
<keyword evidence="1" id="KW-0853">WD repeat</keyword>
<proteinExistence type="predicted"/>
<keyword evidence="2" id="KW-0677">Repeat</keyword>
<evidence type="ECO:0000256" key="1">
    <source>
        <dbReference type="ARBA" id="ARBA00022574"/>
    </source>
</evidence>
<dbReference type="InterPro" id="IPR036322">
    <property type="entry name" value="WD40_repeat_dom_sf"/>
</dbReference>
<dbReference type="GO" id="GO:0080008">
    <property type="term" value="C:Cul4-RING E3 ubiquitin ligase complex"/>
    <property type="evidence" value="ECO:0007669"/>
    <property type="project" value="TreeGrafter"/>
</dbReference>
<reference evidence="4" key="1">
    <citation type="submission" date="2018-12" db="EMBL/GenBank/DDBJ databases">
        <title>The complete genome of Metarhizium rileyi, a key fungal pathogen of Lepidoptera.</title>
        <authorList>
            <person name="Binneck E."/>
            <person name="Lastra C.C.L."/>
            <person name="Sosa-Gomez D.R."/>
        </authorList>
    </citation>
    <scope>NUCLEOTIDE SEQUENCE [LARGE SCALE GENOMIC DNA]</scope>
    <source>
        <strain evidence="4">Cep018-CH2</strain>
    </source>
</reference>
<accession>A0A5C6G355</accession>
<gene>
    <name evidence="3" type="ORF">ED733_002648</name>
</gene>
<protein>
    <recommendedName>
        <fullName evidence="5">Myocyte-specific enhancer factor 2d</fullName>
    </recommendedName>
</protein>
<dbReference type="PANTHER" id="PTHR44472:SF1">
    <property type="entry name" value="DDB1 AND CUL4 ASSOCIATED FACTOR 4"/>
    <property type="match status" value="1"/>
</dbReference>
<evidence type="ECO:0000256" key="2">
    <source>
        <dbReference type="ARBA" id="ARBA00022737"/>
    </source>
</evidence>
<dbReference type="Proteomes" id="UP000317257">
    <property type="component" value="Unassembled WGS sequence"/>
</dbReference>
<evidence type="ECO:0008006" key="5">
    <source>
        <dbReference type="Google" id="ProtNLM"/>
    </source>
</evidence>
<dbReference type="InterPro" id="IPR052254">
    <property type="entry name" value="CUL4-DDB1_E3_ligase_receptor"/>
</dbReference>
<dbReference type="PANTHER" id="PTHR44472">
    <property type="entry name" value="DDB1- AND CUL4-ASSOCIATED FACTOR 4-RELATED"/>
    <property type="match status" value="1"/>
</dbReference>
<dbReference type="InterPro" id="IPR015943">
    <property type="entry name" value="WD40/YVTN_repeat-like_dom_sf"/>
</dbReference>
<evidence type="ECO:0000313" key="4">
    <source>
        <dbReference type="Proteomes" id="UP000317257"/>
    </source>
</evidence>
<comment type="caution">
    <text evidence="3">The sequence shown here is derived from an EMBL/GenBank/DDBJ whole genome shotgun (WGS) entry which is preliminary data.</text>
</comment>
<dbReference type="EMBL" id="SBHS01000040">
    <property type="protein sequence ID" value="TWU71647.1"/>
    <property type="molecule type" value="Genomic_DNA"/>
</dbReference>
<dbReference type="Gene3D" id="2.130.10.10">
    <property type="entry name" value="YVTN repeat-like/Quinoprotein amine dehydrogenase"/>
    <property type="match status" value="1"/>
</dbReference>
<organism evidence="3 4">
    <name type="scientific">Metarhizium rileyi (strain RCEF 4871)</name>
    <name type="common">Nomuraea rileyi</name>
    <dbReference type="NCBI Taxonomy" id="1649241"/>
    <lineage>
        <taxon>Eukaryota</taxon>
        <taxon>Fungi</taxon>
        <taxon>Dikarya</taxon>
        <taxon>Ascomycota</taxon>
        <taxon>Pezizomycotina</taxon>
        <taxon>Sordariomycetes</taxon>
        <taxon>Hypocreomycetidae</taxon>
        <taxon>Hypocreales</taxon>
        <taxon>Clavicipitaceae</taxon>
        <taxon>Metarhizium</taxon>
    </lineage>
</organism>
<sequence length="476" mass="53084">MEIPGFYYDAVKKKYFKMTSGSSGPSTAYSSDVVKRRQSRDASRLEARRRAEAVKRHVRRHALQGSTVLGGLLGRELECAWAAEYGRGRRFDEDIGAAAWAGGLQAKGSVRFMPSFGRGRQVNLSCFWVGGTGAVYATLDEETLLGTYVSRDENEVLSFGTDPVTRERRRVPQFRTEMIRCPQMSSIKYHAPTHKMLLTSREPDHSCGLYLFSPLVSEQDDTRGQWMLGETDHYQRLTMHRRPRDEWLVHQSTPAPASSNLLCVMGTNAGVVLVRSNDSMSWLAPSRPPKGTQLPQDIFDQDFQHANHNVLLAGGRQPRLWTTDLRTPVTEWSCVRQPSSVAHVRSLNQHHVLTAGLQDNMALYDMRFFGRAPNGTTPLLSFPAYRNAAHFHTGWDVSPELGAVAAAHDDGTIRLFSLQSGNELKSRVLRAVSADTPVRALMFRAMEGERLPSLWVGQGQALTSFSFGTAALEDEA</sequence>
<name>A0A5C6G355_METRR</name>
<dbReference type="AlphaFoldDB" id="A0A5C6G355"/>
<evidence type="ECO:0000313" key="3">
    <source>
        <dbReference type="EMBL" id="TWU71647.1"/>
    </source>
</evidence>